<evidence type="ECO:0000313" key="3">
    <source>
        <dbReference type="Proteomes" id="UP000623842"/>
    </source>
</evidence>
<dbReference type="EMBL" id="BNCK01000008">
    <property type="protein sequence ID" value="GHG02216.1"/>
    <property type="molecule type" value="Genomic_DNA"/>
</dbReference>
<dbReference type="AlphaFoldDB" id="A0A919BMZ0"/>
<dbReference type="InterPro" id="IPR001455">
    <property type="entry name" value="TusA-like"/>
</dbReference>
<evidence type="ECO:0000259" key="1">
    <source>
        <dbReference type="Pfam" id="PF01206"/>
    </source>
</evidence>
<gene>
    <name evidence="2" type="ORF">GCM10017161_33850</name>
</gene>
<keyword evidence="3" id="KW-1185">Reference proteome</keyword>
<dbReference type="InterPro" id="IPR036868">
    <property type="entry name" value="TusA-like_sf"/>
</dbReference>
<feature type="domain" description="UPF0033" evidence="1">
    <location>
        <begin position="11"/>
        <end position="71"/>
    </location>
</feature>
<dbReference type="Proteomes" id="UP000623842">
    <property type="component" value="Unassembled WGS sequence"/>
</dbReference>
<reference evidence="2" key="1">
    <citation type="journal article" date="2014" name="Int. J. Syst. Evol. Microbiol.">
        <title>Complete genome sequence of Corynebacterium casei LMG S-19264T (=DSM 44701T), isolated from a smear-ripened cheese.</title>
        <authorList>
            <consortium name="US DOE Joint Genome Institute (JGI-PGF)"/>
            <person name="Walter F."/>
            <person name="Albersmeier A."/>
            <person name="Kalinowski J."/>
            <person name="Ruckert C."/>
        </authorList>
    </citation>
    <scope>NUCLEOTIDE SEQUENCE</scope>
    <source>
        <strain evidence="2">KCTC 42731</strain>
    </source>
</reference>
<comment type="caution">
    <text evidence="2">The sequence shown here is derived from an EMBL/GenBank/DDBJ whole genome shotgun (WGS) entry which is preliminary data.</text>
</comment>
<evidence type="ECO:0000313" key="2">
    <source>
        <dbReference type="EMBL" id="GHG02216.1"/>
    </source>
</evidence>
<proteinExistence type="predicted"/>
<dbReference type="Gene3D" id="3.30.110.40">
    <property type="entry name" value="TusA-like domain"/>
    <property type="match status" value="1"/>
</dbReference>
<reference evidence="2" key="2">
    <citation type="submission" date="2020-09" db="EMBL/GenBank/DDBJ databases">
        <authorList>
            <person name="Sun Q."/>
            <person name="Kim S."/>
        </authorList>
    </citation>
    <scope>NUCLEOTIDE SEQUENCE</scope>
    <source>
        <strain evidence="2">KCTC 42731</strain>
    </source>
</reference>
<sequence length="74" mass="8402">MIYRYDGASDRCPVPLVQTRLLLKKMDKTDSCIVILKDSGSTRDIPKYLTEKGYYFTSTSHDDGCVELHITIGK</sequence>
<dbReference type="SUPFAM" id="SSF64307">
    <property type="entry name" value="SirA-like"/>
    <property type="match status" value="1"/>
</dbReference>
<dbReference type="RefSeq" id="WP_189773040.1">
    <property type="nucleotide sequence ID" value="NZ_BNCK01000008.1"/>
</dbReference>
<accession>A0A919BMZ0</accession>
<protein>
    <recommendedName>
        <fullName evidence="1">UPF0033 domain-containing protein</fullName>
    </recommendedName>
</protein>
<organism evidence="2 3">
    <name type="scientific">Thalassotalea marina</name>
    <dbReference type="NCBI Taxonomy" id="1673741"/>
    <lineage>
        <taxon>Bacteria</taxon>
        <taxon>Pseudomonadati</taxon>
        <taxon>Pseudomonadota</taxon>
        <taxon>Gammaproteobacteria</taxon>
        <taxon>Alteromonadales</taxon>
        <taxon>Colwelliaceae</taxon>
        <taxon>Thalassotalea</taxon>
    </lineage>
</organism>
<name>A0A919BMZ0_9GAMM</name>
<dbReference type="Pfam" id="PF01206">
    <property type="entry name" value="TusA"/>
    <property type="match status" value="1"/>
</dbReference>
<dbReference type="CDD" id="cd00291">
    <property type="entry name" value="SirA_YedF_YeeD"/>
    <property type="match status" value="1"/>
</dbReference>